<feature type="domain" description="AB hydrolase-1" evidence="2">
    <location>
        <begin position="26"/>
        <end position="245"/>
    </location>
</feature>
<dbReference type="PRINTS" id="PR00111">
    <property type="entry name" value="ABHYDROLASE"/>
</dbReference>
<dbReference type="STRING" id="118168.MC7420_6776"/>
<dbReference type="Proteomes" id="UP000003835">
    <property type="component" value="Unassembled WGS sequence"/>
</dbReference>
<dbReference type="PRINTS" id="PR00412">
    <property type="entry name" value="EPOXHYDRLASE"/>
</dbReference>
<dbReference type="eggNOG" id="COG0596">
    <property type="taxonomic scope" value="Bacteria"/>
</dbReference>
<dbReference type="InterPro" id="IPR000639">
    <property type="entry name" value="Epox_hydrolase-like"/>
</dbReference>
<dbReference type="OrthoDB" id="9773293at2"/>
<dbReference type="GO" id="GO:0016787">
    <property type="term" value="F:hydrolase activity"/>
    <property type="evidence" value="ECO:0007669"/>
    <property type="project" value="UniProtKB-KW"/>
</dbReference>
<dbReference type="PANTHER" id="PTHR43329">
    <property type="entry name" value="EPOXIDE HYDROLASE"/>
    <property type="match status" value="1"/>
</dbReference>
<reference evidence="3 4" key="1">
    <citation type="submission" date="2008-07" db="EMBL/GenBank/DDBJ databases">
        <authorList>
            <person name="Tandeau de Marsac N."/>
            <person name="Ferriera S."/>
            <person name="Johnson J."/>
            <person name="Kravitz S."/>
            <person name="Beeson K."/>
            <person name="Sutton G."/>
            <person name="Rogers Y.-H."/>
            <person name="Friedman R."/>
            <person name="Frazier M."/>
            <person name="Venter J.C."/>
        </authorList>
    </citation>
    <scope>NUCLEOTIDE SEQUENCE [LARGE SCALE GENOMIC DNA]</scope>
    <source>
        <strain evidence="3 4">PCC 7420</strain>
    </source>
</reference>
<dbReference type="RefSeq" id="WP_006102972.1">
    <property type="nucleotide sequence ID" value="NZ_DS989856.1"/>
</dbReference>
<organism evidence="3 4">
    <name type="scientific">Coleofasciculus chthonoplastes PCC 7420</name>
    <dbReference type="NCBI Taxonomy" id="118168"/>
    <lineage>
        <taxon>Bacteria</taxon>
        <taxon>Bacillati</taxon>
        <taxon>Cyanobacteriota</taxon>
        <taxon>Cyanophyceae</taxon>
        <taxon>Coleofasciculales</taxon>
        <taxon>Coleofasciculaceae</taxon>
        <taxon>Coleofasciculus</taxon>
    </lineage>
</organism>
<dbReference type="Pfam" id="PF00561">
    <property type="entry name" value="Abhydrolase_1"/>
    <property type="match status" value="1"/>
</dbReference>
<proteinExistence type="predicted"/>
<keyword evidence="4" id="KW-1185">Reference proteome</keyword>
<accession>B4VWM4</accession>
<sequence>MFEQFTQHRITTSDTTINLVMGGAGYPLLLLHGYPQTYVMWHQVAPVLAQHFTVICADLRGYGDSDKPNSDPAHLTYSKRVTAQDQVELMDILGFKRFFAAGHDRGGRVLHRLMLDHPNRVDKAAVLDIVPTRTIFQTVDKELATAYEHWFFLIQPYDFPERLIGADPEFYLKTKIHQWSATQAGFTEAAMAEYSRCFSQPAVIHATCEDYRAAASIDLEHDEADIDQKIQCPLLVLWGAKGVMQRRYDVIQTWRDRAIDVRGQALECGHFLPEEAPQQTAKALLDFFKG</sequence>
<gene>
    <name evidence="3" type="ORF">MC7420_6776</name>
</gene>
<protein>
    <submittedName>
        <fullName evidence="3">Hydrolase, alpha/beta fold family, putative</fullName>
    </submittedName>
</protein>
<dbReference type="InterPro" id="IPR000073">
    <property type="entry name" value="AB_hydrolase_1"/>
</dbReference>
<dbReference type="InterPro" id="IPR029058">
    <property type="entry name" value="AB_hydrolase_fold"/>
</dbReference>
<evidence type="ECO:0000259" key="2">
    <source>
        <dbReference type="Pfam" id="PF00561"/>
    </source>
</evidence>
<evidence type="ECO:0000313" key="3">
    <source>
        <dbReference type="EMBL" id="EDX73728.1"/>
    </source>
</evidence>
<dbReference type="Gene3D" id="3.40.50.1820">
    <property type="entry name" value="alpha/beta hydrolase"/>
    <property type="match status" value="1"/>
</dbReference>
<dbReference type="AlphaFoldDB" id="B4VWM4"/>
<dbReference type="EMBL" id="DS989856">
    <property type="protein sequence ID" value="EDX73728.1"/>
    <property type="molecule type" value="Genomic_DNA"/>
</dbReference>
<dbReference type="ESTHER" id="9cyan-b4vwm4">
    <property type="family name" value="Haloacetate_dehalogenase"/>
</dbReference>
<evidence type="ECO:0000313" key="4">
    <source>
        <dbReference type="Proteomes" id="UP000003835"/>
    </source>
</evidence>
<evidence type="ECO:0000256" key="1">
    <source>
        <dbReference type="ARBA" id="ARBA00022801"/>
    </source>
</evidence>
<name>B4VWM4_9CYAN</name>
<dbReference type="SUPFAM" id="SSF53474">
    <property type="entry name" value="alpha/beta-Hydrolases"/>
    <property type="match status" value="1"/>
</dbReference>
<dbReference type="HOGENOM" id="CLU_020336_7_1_3"/>
<keyword evidence="1 3" id="KW-0378">Hydrolase</keyword>